<accession>A0A6M1SJW1</accession>
<dbReference type="GO" id="GO:0017001">
    <property type="term" value="P:antibiotic catabolic process"/>
    <property type="evidence" value="ECO:0007669"/>
    <property type="project" value="UniProtKB-ARBA"/>
</dbReference>
<sequence>MDRRQFLVRSSMATAATLLPFNKLFAFKAGTFTDLRRNVGYFTDRGGTIGWLVADDGFVVIDSQYPQTAKGCLEGLQDKTSQALDMLINTHHHGDHTGGNSVFQPVAKTIVAHENVPALMKKANEESESDTELAYPTTTYEDSWEADMGSETVHAKYYGNAHTSGDSVIYFENANVVHMGDLVFNRMNPYTDRPAGASIHNWIKVLAEVEEEYPADAIYIFGHGKPEFGVTGDKSDVAVMRSYLSAMVEHVEQGVEAGMSKEEIIDLEALEGFDNFQYADWWTLSQNLDVVYQEVMER</sequence>
<dbReference type="Pfam" id="PF00753">
    <property type="entry name" value="Lactamase_B"/>
    <property type="match status" value="1"/>
</dbReference>
<dbReference type="InterPro" id="IPR036866">
    <property type="entry name" value="RibonucZ/Hydroxyglut_hydro"/>
</dbReference>
<dbReference type="PANTHER" id="PTHR42951:SF4">
    <property type="entry name" value="ACYL-COENZYME A THIOESTERASE MBLAC2"/>
    <property type="match status" value="1"/>
</dbReference>
<keyword evidence="4" id="KW-1185">Reference proteome</keyword>
<evidence type="ECO:0000256" key="1">
    <source>
        <dbReference type="ARBA" id="ARBA00005250"/>
    </source>
</evidence>
<dbReference type="AlphaFoldDB" id="A0A6M1SJW1"/>
<organism evidence="3 4">
    <name type="scientific">Halalkalibaculum roseum</name>
    <dbReference type="NCBI Taxonomy" id="2709311"/>
    <lineage>
        <taxon>Bacteria</taxon>
        <taxon>Pseudomonadati</taxon>
        <taxon>Balneolota</taxon>
        <taxon>Balneolia</taxon>
        <taxon>Balneolales</taxon>
        <taxon>Balneolaceae</taxon>
        <taxon>Halalkalibaculum</taxon>
    </lineage>
</organism>
<proteinExistence type="inferred from homology"/>
<evidence type="ECO:0000313" key="4">
    <source>
        <dbReference type="Proteomes" id="UP000473278"/>
    </source>
</evidence>
<comment type="similarity">
    <text evidence="1">Belongs to the metallo-beta-lactamase superfamily. Class-B beta-lactamase family.</text>
</comment>
<keyword evidence="3" id="KW-0378">Hydrolase</keyword>
<protein>
    <submittedName>
        <fullName evidence="3">MBL fold metallo-hydrolase</fullName>
    </submittedName>
</protein>
<dbReference type="Proteomes" id="UP000473278">
    <property type="component" value="Unassembled WGS sequence"/>
</dbReference>
<dbReference type="InterPro" id="IPR050855">
    <property type="entry name" value="NDM-1-like"/>
</dbReference>
<dbReference type="SMART" id="SM00849">
    <property type="entry name" value="Lactamase_B"/>
    <property type="match status" value="1"/>
</dbReference>
<feature type="domain" description="Metallo-beta-lactamase" evidence="2">
    <location>
        <begin position="47"/>
        <end position="223"/>
    </location>
</feature>
<dbReference type="EMBL" id="JAALLT010000001">
    <property type="protein sequence ID" value="NGP75581.1"/>
    <property type="molecule type" value="Genomic_DNA"/>
</dbReference>
<dbReference type="CDD" id="cd16282">
    <property type="entry name" value="metallo-hydrolase-like_MBL-fold"/>
    <property type="match status" value="1"/>
</dbReference>
<evidence type="ECO:0000313" key="3">
    <source>
        <dbReference type="EMBL" id="NGP75581.1"/>
    </source>
</evidence>
<name>A0A6M1SJW1_9BACT</name>
<dbReference type="Gene3D" id="3.60.15.10">
    <property type="entry name" value="Ribonuclease Z/Hydroxyacylglutathione hydrolase-like"/>
    <property type="match status" value="1"/>
</dbReference>
<dbReference type="PANTHER" id="PTHR42951">
    <property type="entry name" value="METALLO-BETA-LACTAMASE DOMAIN-CONTAINING"/>
    <property type="match status" value="1"/>
</dbReference>
<dbReference type="GO" id="GO:0016787">
    <property type="term" value="F:hydrolase activity"/>
    <property type="evidence" value="ECO:0007669"/>
    <property type="project" value="UniProtKB-KW"/>
</dbReference>
<dbReference type="InterPro" id="IPR001279">
    <property type="entry name" value="Metallo-B-lactamas"/>
</dbReference>
<gene>
    <name evidence="3" type="ORF">G3570_02985</name>
</gene>
<dbReference type="SUPFAM" id="SSF56281">
    <property type="entry name" value="Metallo-hydrolase/oxidoreductase"/>
    <property type="match status" value="1"/>
</dbReference>
<comment type="caution">
    <text evidence="3">The sequence shown here is derived from an EMBL/GenBank/DDBJ whole genome shotgun (WGS) entry which is preliminary data.</text>
</comment>
<reference evidence="3 4" key="1">
    <citation type="submission" date="2020-02" db="EMBL/GenBank/DDBJ databases">
        <title>Balneolaceae bacterium YR4-1, complete genome.</title>
        <authorList>
            <person name="Li Y."/>
            <person name="Wu S."/>
        </authorList>
    </citation>
    <scope>NUCLEOTIDE SEQUENCE [LARGE SCALE GENOMIC DNA]</scope>
    <source>
        <strain evidence="3 4">YR4-1</strain>
    </source>
</reference>
<evidence type="ECO:0000259" key="2">
    <source>
        <dbReference type="SMART" id="SM00849"/>
    </source>
</evidence>
<dbReference type="RefSeq" id="WP_165139008.1">
    <property type="nucleotide sequence ID" value="NZ_JAALLT010000001.1"/>
</dbReference>